<feature type="transmembrane region" description="Helical" evidence="1">
    <location>
        <begin position="25"/>
        <end position="46"/>
    </location>
</feature>
<evidence type="ECO:0008006" key="4">
    <source>
        <dbReference type="Google" id="ProtNLM"/>
    </source>
</evidence>
<protein>
    <recommendedName>
        <fullName evidence="4">ABC transporter permease</fullName>
    </recommendedName>
</protein>
<keyword evidence="1" id="KW-0812">Transmembrane</keyword>
<organism evidence="2 3">
    <name type="scientific">Halodurantibacterium flavum</name>
    <dbReference type="NCBI Taxonomy" id="1382802"/>
    <lineage>
        <taxon>Bacteria</taxon>
        <taxon>Pseudomonadati</taxon>
        <taxon>Pseudomonadota</taxon>
        <taxon>Alphaproteobacteria</taxon>
        <taxon>Rhodobacterales</taxon>
        <taxon>Paracoccaceae</taxon>
        <taxon>Halodurantibacterium</taxon>
    </lineage>
</organism>
<dbReference type="Proteomes" id="UP001597353">
    <property type="component" value="Unassembled WGS sequence"/>
</dbReference>
<evidence type="ECO:0000313" key="2">
    <source>
        <dbReference type="EMBL" id="MFD1911049.1"/>
    </source>
</evidence>
<keyword evidence="3" id="KW-1185">Reference proteome</keyword>
<sequence>MRLSRPQDRGREPFRKLPAEILRDIANRVLIAVPTLLLVSVFVFLLQKLLPGRSDPAAGRRKP</sequence>
<evidence type="ECO:0000256" key="1">
    <source>
        <dbReference type="SAM" id="Phobius"/>
    </source>
</evidence>
<accession>A0ABW4S0Y3</accession>
<proteinExistence type="predicted"/>
<keyword evidence="1" id="KW-0472">Membrane</keyword>
<reference evidence="3" key="1">
    <citation type="journal article" date="2019" name="Int. J. Syst. Evol. Microbiol.">
        <title>The Global Catalogue of Microorganisms (GCM) 10K type strain sequencing project: providing services to taxonomists for standard genome sequencing and annotation.</title>
        <authorList>
            <consortium name="The Broad Institute Genomics Platform"/>
            <consortium name="The Broad Institute Genome Sequencing Center for Infectious Disease"/>
            <person name="Wu L."/>
            <person name="Ma J."/>
        </authorList>
    </citation>
    <scope>NUCLEOTIDE SEQUENCE [LARGE SCALE GENOMIC DNA]</scope>
    <source>
        <strain evidence="3">CGMCC 4.7242</strain>
    </source>
</reference>
<keyword evidence="1" id="KW-1133">Transmembrane helix</keyword>
<dbReference type="RefSeq" id="WP_390259150.1">
    <property type="nucleotide sequence ID" value="NZ_JBHUGH010000002.1"/>
</dbReference>
<gene>
    <name evidence="2" type="ORF">ACFSGJ_02330</name>
</gene>
<dbReference type="EMBL" id="JBHUGH010000002">
    <property type="protein sequence ID" value="MFD1911049.1"/>
    <property type="molecule type" value="Genomic_DNA"/>
</dbReference>
<evidence type="ECO:0000313" key="3">
    <source>
        <dbReference type="Proteomes" id="UP001597353"/>
    </source>
</evidence>
<comment type="caution">
    <text evidence="2">The sequence shown here is derived from an EMBL/GenBank/DDBJ whole genome shotgun (WGS) entry which is preliminary data.</text>
</comment>
<name>A0ABW4S0Y3_9RHOB</name>